<keyword evidence="4" id="KW-0325">Glycoprotein</keyword>
<evidence type="ECO:0000256" key="1">
    <source>
        <dbReference type="ARBA" id="ARBA00022659"/>
    </source>
</evidence>
<dbReference type="PANTHER" id="PTHR19325">
    <property type="entry name" value="COMPLEMENT COMPONENT-RELATED SUSHI DOMAIN-CONTAINING"/>
    <property type="match status" value="1"/>
</dbReference>
<dbReference type="SUPFAM" id="SSF57603">
    <property type="entry name" value="FnI-like domain"/>
    <property type="match status" value="3"/>
</dbReference>
<dbReference type="InterPro" id="IPR050350">
    <property type="entry name" value="Compl-Cell_Adhes-Reg"/>
</dbReference>
<evidence type="ECO:0000256" key="7">
    <source>
        <dbReference type="SAM" id="SignalP"/>
    </source>
</evidence>
<dbReference type="CDD" id="cd00033">
    <property type="entry name" value="CCP"/>
    <property type="match status" value="3"/>
</dbReference>
<dbReference type="SMART" id="SM00214">
    <property type="entry name" value="VWC"/>
    <property type="match status" value="2"/>
</dbReference>
<dbReference type="InterPro" id="IPR008037">
    <property type="entry name" value="Pacifastin_dom"/>
</dbReference>
<proteinExistence type="predicted"/>
<dbReference type="PROSITE" id="PS50923">
    <property type="entry name" value="SUSHI"/>
    <property type="match status" value="5"/>
</dbReference>
<dbReference type="SMART" id="SM00032">
    <property type="entry name" value="CCP"/>
    <property type="match status" value="7"/>
</dbReference>
<dbReference type="Gene3D" id="2.10.70.10">
    <property type="entry name" value="Complement Module, domain 1"/>
    <property type="match status" value="7"/>
</dbReference>
<evidence type="ECO:0000313" key="11">
    <source>
        <dbReference type="Proteomes" id="UP000828390"/>
    </source>
</evidence>
<comment type="caution">
    <text evidence="10">The sequence shown here is derived from an EMBL/GenBank/DDBJ whole genome shotgun (WGS) entry which is preliminary data.</text>
</comment>
<dbReference type="Gene3D" id="2.10.25.10">
    <property type="entry name" value="Laminin"/>
    <property type="match status" value="1"/>
</dbReference>
<organism evidence="10 11">
    <name type="scientific">Dreissena polymorpha</name>
    <name type="common">Zebra mussel</name>
    <name type="synonym">Mytilus polymorpha</name>
    <dbReference type="NCBI Taxonomy" id="45954"/>
    <lineage>
        <taxon>Eukaryota</taxon>
        <taxon>Metazoa</taxon>
        <taxon>Spiralia</taxon>
        <taxon>Lophotrochozoa</taxon>
        <taxon>Mollusca</taxon>
        <taxon>Bivalvia</taxon>
        <taxon>Autobranchia</taxon>
        <taxon>Heteroconchia</taxon>
        <taxon>Euheterodonta</taxon>
        <taxon>Imparidentia</taxon>
        <taxon>Neoheterodontei</taxon>
        <taxon>Myida</taxon>
        <taxon>Dreissenoidea</taxon>
        <taxon>Dreissenidae</taxon>
        <taxon>Dreissena</taxon>
    </lineage>
</organism>
<dbReference type="InterPro" id="IPR001007">
    <property type="entry name" value="VWF_dom"/>
</dbReference>
<keyword evidence="7" id="KW-0732">Signal</keyword>
<keyword evidence="1 6" id="KW-0768">Sushi</keyword>
<reference evidence="10" key="2">
    <citation type="submission" date="2020-11" db="EMBL/GenBank/DDBJ databases">
        <authorList>
            <person name="McCartney M.A."/>
            <person name="Auch B."/>
            <person name="Kono T."/>
            <person name="Mallez S."/>
            <person name="Becker A."/>
            <person name="Gohl D.M."/>
            <person name="Silverstein K.A.T."/>
            <person name="Koren S."/>
            <person name="Bechman K.B."/>
            <person name="Herman A."/>
            <person name="Abrahante J.E."/>
            <person name="Garbe J."/>
        </authorList>
    </citation>
    <scope>NUCLEOTIDE SEQUENCE</scope>
    <source>
        <strain evidence="10">Duluth1</strain>
        <tissue evidence="10">Whole animal</tissue>
    </source>
</reference>
<dbReference type="InterPro" id="IPR000742">
    <property type="entry name" value="EGF"/>
</dbReference>
<keyword evidence="11" id="KW-1185">Reference proteome</keyword>
<evidence type="ECO:0000256" key="4">
    <source>
        <dbReference type="ARBA" id="ARBA00023180"/>
    </source>
</evidence>
<dbReference type="Proteomes" id="UP000828390">
    <property type="component" value="Unassembled WGS sequence"/>
</dbReference>
<accession>A0A9D4J685</accession>
<dbReference type="PANTHER" id="PTHR19325:SF575">
    <property type="entry name" value="LOCOMOTION-RELATED PROTEIN HIKARU GENKI"/>
    <property type="match status" value="1"/>
</dbReference>
<evidence type="ECO:0000259" key="9">
    <source>
        <dbReference type="PROSITE" id="PS50923"/>
    </source>
</evidence>
<keyword evidence="3 5" id="KW-1015">Disulfide bond</keyword>
<dbReference type="PROSITE" id="PS00022">
    <property type="entry name" value="EGF_1"/>
    <property type="match status" value="1"/>
</dbReference>
<protein>
    <recommendedName>
        <fullName evidence="12">Sushi, von Willebrand factor type A, EGF and pentraxin domain-containing protein 1</fullName>
    </recommendedName>
</protein>
<dbReference type="SMART" id="SM00215">
    <property type="entry name" value="VWC_out"/>
    <property type="match status" value="2"/>
</dbReference>
<dbReference type="Gene3D" id="6.20.200.20">
    <property type="match status" value="1"/>
</dbReference>
<feature type="domain" description="Sushi" evidence="9">
    <location>
        <begin position="20"/>
        <end position="81"/>
    </location>
</feature>
<feature type="chain" id="PRO_5038636718" description="Sushi, von Willebrand factor type A, EGF and pentraxin domain-containing protein 1" evidence="7">
    <location>
        <begin position="19"/>
        <end position="1313"/>
    </location>
</feature>
<feature type="disulfide bond" evidence="5">
    <location>
        <begin position="1111"/>
        <end position="1121"/>
    </location>
</feature>
<keyword evidence="2" id="KW-0677">Repeat</keyword>
<dbReference type="Pfam" id="PF00084">
    <property type="entry name" value="Sushi"/>
    <property type="match status" value="4"/>
</dbReference>
<dbReference type="GO" id="GO:0030414">
    <property type="term" value="F:peptidase inhibitor activity"/>
    <property type="evidence" value="ECO:0007669"/>
    <property type="project" value="InterPro"/>
</dbReference>
<evidence type="ECO:0000259" key="8">
    <source>
        <dbReference type="PROSITE" id="PS50026"/>
    </source>
</evidence>
<gene>
    <name evidence="10" type="ORF">DPMN_153624</name>
</gene>
<dbReference type="InterPro" id="IPR000436">
    <property type="entry name" value="Sushi_SCR_CCP_dom"/>
</dbReference>
<comment type="caution">
    <text evidence="5">Lacks conserved residue(s) required for the propagation of feature annotation.</text>
</comment>
<evidence type="ECO:0008006" key="12">
    <source>
        <dbReference type="Google" id="ProtNLM"/>
    </source>
</evidence>
<feature type="domain" description="Sushi" evidence="9">
    <location>
        <begin position="206"/>
        <end position="262"/>
    </location>
</feature>
<sequence>MILNFCVIYWSLVAVVWTEPGCGSPPQSPGTQREDPGRLTFPPGHTIRYRCREGFHTTSYSGSMTECKDGTWTPVTLQCTELTCGALNPPSNGRRLDDNYNIGSFAMFACNPGYDLQGPSRLLCRVDGEWNPREPPRCTPVKCPDASYIENGRSFQENWQRPENTYQSVIRYSCDERTGYSIDGDARRVCQADGTWSGRMPQCTTPRCPNITLDNGTVTYFGDREVYTLAFFTCSENFDLSSVANTECEKNKQWVEIPKCIPRLNKWVPANGFTNNTALVKNGETYNVYCDNGFLLASTTTDKFLVGVTTLRIKNELGNFKLISYPYTDYTTMECRDVRAKQWQPINGRVDIKKNPLFHTETYNAICDDGFLFVNTWNDTFLARGVSSLGVLNDRGNLTVISYPNLAYTSLECKDVRKEPWSPIHGYVNTTANLVHHGQTYNAICDDGFFFFNNKRNRFVYIKTPVVSSLRVDNEMGVLKIKVSSNQYILTNDLACKDARCKAPTVENGKLVYQAHFNSRESDFKENYTKHGSKVVIKCNDGYELLNETSGLLLKSNKISIACKKGKNFPDTIPRCIIPYNCHADFGQYALVKNEEDRTVEEKVQHGTKINVTCSEDIDLIPNASNLECYNGTWQTPNGVLIVPPVCKPERCNVSDIIGGLLLVNDTEEITSFPHGETAIVNCSLNYSYAEEVVHNGHVRCKNGVWEQAVRCFRQCPLPSIDDATITPIKAMFRHNAQINVTCKNTSAVAPKDIENYDQPTAFSCKDGTFDITSSPCSFGTYTRTPKMESSDAFLPNSNQTAGHESTMSLTSVVHQKVSIVATEIEGRIIADKQESGSCTLEYSEYISYWDMTRDEEVDKKVANGTRVKLTCAQSYYEYSIVYTDEETDHRHTQVAEIDCVDGEFTKHNLTCETESKEGSTLTPIKCTNIDNGNITNQGLSVKCHEGYTLWFENEMDASLYTVNSCKCNQTTGRIQCLGTNVQCKPIGCKIPTYLEQGLTLYDPSQRTPTSGANRYEIKHNEFLTFTCSHSGDTFFEPNKRMFVCDKGLWSLKQRDSEKPWDLGNNGSLPKCRPVNCPIGFCKFGGRCTRDQQCECPKNESKGNQCEIPVCSQGCQNEGNCTEPNKCTCKEGFAGFSCEIEQPCQYKGVSYQSGQIFKDDCNDCKCWKGAVECSKRNCPKKPCQYKGLTFQSGETFKDDCNDCNCLDGAVECTQRGCPRKLCQYKGVTYQSGQPFKDDCNDCTCWDGEVRCTKQVCPRKLCQYKGVTYQSGQPFKDDCNDCTCWDGDVRMYKTSLPKETMPIQGINLPEWRDI</sequence>
<dbReference type="PROSITE" id="PS50026">
    <property type="entry name" value="EGF_3"/>
    <property type="match status" value="1"/>
</dbReference>
<dbReference type="SUPFAM" id="SSF57535">
    <property type="entry name" value="Complement control module/SCR domain"/>
    <property type="match status" value="4"/>
</dbReference>
<dbReference type="InterPro" id="IPR035976">
    <property type="entry name" value="Sushi/SCR/CCP_sf"/>
</dbReference>
<feature type="domain" description="Sushi" evidence="9">
    <location>
        <begin position="82"/>
        <end position="140"/>
    </location>
</feature>
<feature type="domain" description="EGF-like" evidence="8">
    <location>
        <begin position="1107"/>
        <end position="1139"/>
    </location>
</feature>
<evidence type="ECO:0000256" key="5">
    <source>
        <dbReference type="PROSITE-ProRule" id="PRU00076"/>
    </source>
</evidence>
<dbReference type="EMBL" id="JAIWYP010000007">
    <property type="protein sequence ID" value="KAH3800000.1"/>
    <property type="molecule type" value="Genomic_DNA"/>
</dbReference>
<name>A0A9D4J685_DREPO</name>
<evidence type="ECO:0000313" key="10">
    <source>
        <dbReference type="EMBL" id="KAH3800000.1"/>
    </source>
</evidence>
<reference evidence="10" key="1">
    <citation type="journal article" date="2019" name="bioRxiv">
        <title>The Genome of the Zebra Mussel, Dreissena polymorpha: A Resource for Invasive Species Research.</title>
        <authorList>
            <person name="McCartney M.A."/>
            <person name="Auch B."/>
            <person name="Kono T."/>
            <person name="Mallez S."/>
            <person name="Zhang Y."/>
            <person name="Obille A."/>
            <person name="Becker A."/>
            <person name="Abrahante J.E."/>
            <person name="Garbe J."/>
            <person name="Badalamenti J.P."/>
            <person name="Herman A."/>
            <person name="Mangelson H."/>
            <person name="Liachko I."/>
            <person name="Sullivan S."/>
            <person name="Sone E.D."/>
            <person name="Koren S."/>
            <person name="Silverstein K.A.T."/>
            <person name="Beckman K.B."/>
            <person name="Gohl D.M."/>
        </authorList>
    </citation>
    <scope>NUCLEOTIDE SEQUENCE</scope>
    <source>
        <strain evidence="10">Duluth1</strain>
        <tissue evidence="10">Whole animal</tissue>
    </source>
</reference>
<feature type="disulfide bond" evidence="5">
    <location>
        <begin position="1129"/>
        <end position="1138"/>
    </location>
</feature>
<evidence type="ECO:0000256" key="6">
    <source>
        <dbReference type="PROSITE-ProRule" id="PRU00302"/>
    </source>
</evidence>
<dbReference type="Pfam" id="PF00093">
    <property type="entry name" value="VWC"/>
    <property type="match status" value="1"/>
</dbReference>
<evidence type="ECO:0000256" key="3">
    <source>
        <dbReference type="ARBA" id="ARBA00023157"/>
    </source>
</evidence>
<feature type="signal peptide" evidence="7">
    <location>
        <begin position="1"/>
        <end position="18"/>
    </location>
</feature>
<keyword evidence="5" id="KW-0245">EGF-like domain</keyword>
<dbReference type="Pfam" id="PF05375">
    <property type="entry name" value="Pacifastin_I"/>
    <property type="match status" value="1"/>
</dbReference>
<dbReference type="PROSITE" id="PS01186">
    <property type="entry name" value="EGF_2"/>
    <property type="match status" value="1"/>
</dbReference>
<evidence type="ECO:0000256" key="2">
    <source>
        <dbReference type="ARBA" id="ARBA00022737"/>
    </source>
</evidence>
<feature type="domain" description="Sushi" evidence="9">
    <location>
        <begin position="141"/>
        <end position="205"/>
    </location>
</feature>
<feature type="domain" description="Sushi" evidence="9">
    <location>
        <begin position="574"/>
        <end position="649"/>
    </location>
</feature>